<reference evidence="2" key="1">
    <citation type="journal article" date="2016" name="Proc. Natl. Acad. Sci. U.S.A.">
        <title>Lipid metabolic changes in an early divergent fungus govern the establishment of a mutualistic symbiosis with endobacteria.</title>
        <authorList>
            <person name="Lastovetsky O.A."/>
            <person name="Gaspar M.L."/>
            <person name="Mondo S.J."/>
            <person name="LaButti K.M."/>
            <person name="Sandor L."/>
            <person name="Grigoriev I.V."/>
            <person name="Henry S.A."/>
            <person name="Pawlowska T.E."/>
        </authorList>
    </citation>
    <scope>NUCLEOTIDE SEQUENCE [LARGE SCALE GENOMIC DNA]</scope>
    <source>
        <strain evidence="2">ATCC 52814</strain>
    </source>
</reference>
<feature type="region of interest" description="Disordered" evidence="1">
    <location>
        <begin position="50"/>
        <end position="85"/>
    </location>
</feature>
<dbReference type="VEuPathDB" id="FungiDB:BCV72DRAFT_305544"/>
<organism evidence="2">
    <name type="scientific">Rhizopus microsporus var. microsporus</name>
    <dbReference type="NCBI Taxonomy" id="86635"/>
    <lineage>
        <taxon>Eukaryota</taxon>
        <taxon>Fungi</taxon>
        <taxon>Fungi incertae sedis</taxon>
        <taxon>Mucoromycota</taxon>
        <taxon>Mucoromycotina</taxon>
        <taxon>Mucoromycetes</taxon>
        <taxon>Mucorales</taxon>
        <taxon>Mucorineae</taxon>
        <taxon>Rhizopodaceae</taxon>
        <taxon>Rhizopus</taxon>
    </lineage>
</organism>
<proteinExistence type="predicted"/>
<evidence type="ECO:0000313" key="2">
    <source>
        <dbReference type="EMBL" id="ORE06443.1"/>
    </source>
</evidence>
<accession>A0A1X0R344</accession>
<sequence length="152" mass="18017">MPKTPPLLMPNDWCLQEDNTSSNMFDVEEEEEDNNQEMISNATFTIQNRDDSSQHIQNHQESQAQAISSANLFHRANTQQDHDSELDEESWETIVHGLQGEFASYLEEYSQIKRDLDNKKKKLYQEIMERKEYLEQRGAILYQRWDALKDFI</sequence>
<gene>
    <name evidence="2" type="ORF">BCV72DRAFT_305544</name>
</gene>
<dbReference type="EMBL" id="KV921923">
    <property type="protein sequence ID" value="ORE06443.1"/>
    <property type="molecule type" value="Genomic_DNA"/>
</dbReference>
<name>A0A1X0R344_RHIZD</name>
<protein>
    <submittedName>
        <fullName evidence="2">Uncharacterized protein</fullName>
    </submittedName>
</protein>
<feature type="compositionally biased region" description="Polar residues" evidence="1">
    <location>
        <begin position="54"/>
        <end position="79"/>
    </location>
</feature>
<evidence type="ECO:0000256" key="1">
    <source>
        <dbReference type="SAM" id="MobiDB-lite"/>
    </source>
</evidence>
<dbReference type="AlphaFoldDB" id="A0A1X0R344"/>
<dbReference type="OrthoDB" id="2244418at2759"/>
<dbReference type="Proteomes" id="UP000242414">
    <property type="component" value="Unassembled WGS sequence"/>
</dbReference>